<dbReference type="Proteomes" id="UP001580430">
    <property type="component" value="Unassembled WGS sequence"/>
</dbReference>
<name>A0ABV5C855_9BACL</name>
<dbReference type="InterPro" id="IPR003812">
    <property type="entry name" value="Fido"/>
</dbReference>
<keyword evidence="3" id="KW-1185">Reference proteome</keyword>
<dbReference type="Gene3D" id="1.10.3290.10">
    <property type="entry name" value="Fido-like domain"/>
    <property type="match status" value="1"/>
</dbReference>
<evidence type="ECO:0000313" key="3">
    <source>
        <dbReference type="Proteomes" id="UP001580430"/>
    </source>
</evidence>
<evidence type="ECO:0000259" key="1">
    <source>
        <dbReference type="PROSITE" id="PS51459"/>
    </source>
</evidence>
<feature type="domain" description="Fido" evidence="1">
    <location>
        <begin position="90"/>
        <end position="191"/>
    </location>
</feature>
<proteinExistence type="predicted"/>
<dbReference type="SUPFAM" id="SSF140931">
    <property type="entry name" value="Fic-like"/>
    <property type="match status" value="1"/>
</dbReference>
<protein>
    <submittedName>
        <fullName evidence="2">Fic family protein</fullName>
    </submittedName>
</protein>
<organism evidence="2 3">
    <name type="scientific">Paenibacillus medicaginis</name>
    <dbReference type="NCBI Taxonomy" id="1470560"/>
    <lineage>
        <taxon>Bacteria</taxon>
        <taxon>Bacillati</taxon>
        <taxon>Bacillota</taxon>
        <taxon>Bacilli</taxon>
        <taxon>Bacillales</taxon>
        <taxon>Paenibacillaceae</taxon>
        <taxon>Paenibacillus</taxon>
    </lineage>
</organism>
<dbReference type="PANTHER" id="PTHR13504:SF38">
    <property type="entry name" value="FIDO DOMAIN-CONTAINING PROTEIN"/>
    <property type="match status" value="1"/>
</dbReference>
<dbReference type="PANTHER" id="PTHR13504">
    <property type="entry name" value="FIDO DOMAIN-CONTAINING PROTEIN DDB_G0283145"/>
    <property type="match status" value="1"/>
</dbReference>
<dbReference type="Pfam" id="PF02661">
    <property type="entry name" value="Fic"/>
    <property type="match status" value="1"/>
</dbReference>
<dbReference type="PROSITE" id="PS51459">
    <property type="entry name" value="FIDO"/>
    <property type="match status" value="1"/>
</dbReference>
<dbReference type="RefSeq" id="WP_375522625.1">
    <property type="nucleotide sequence ID" value="NZ_JBHIRY010000040.1"/>
</dbReference>
<reference evidence="2 3" key="1">
    <citation type="submission" date="2024-09" db="EMBL/GenBank/DDBJ databases">
        <title>Paenibacillus zeirhizospherea sp. nov., isolated from surface of the maize (Zea mays) roots in a horticulture field, Hungary.</title>
        <authorList>
            <person name="Marton D."/>
            <person name="Farkas M."/>
            <person name="Bedics A."/>
            <person name="Toth E."/>
            <person name="Tancsics A."/>
            <person name="Boka K."/>
            <person name="Marati G."/>
            <person name="Kriszt B."/>
            <person name="Cserhati M."/>
        </authorList>
    </citation>
    <scope>NUCLEOTIDE SEQUENCE [LARGE SCALE GENOMIC DNA]</scope>
    <source>
        <strain evidence="2 3">JCM 18446</strain>
    </source>
</reference>
<evidence type="ECO:0000313" key="2">
    <source>
        <dbReference type="EMBL" id="MFB5763616.1"/>
    </source>
</evidence>
<dbReference type="EMBL" id="JBHIRY010000040">
    <property type="protein sequence ID" value="MFB5763616.1"/>
    <property type="molecule type" value="Genomic_DNA"/>
</dbReference>
<dbReference type="InterPro" id="IPR040198">
    <property type="entry name" value="Fido_containing"/>
</dbReference>
<dbReference type="InterPro" id="IPR036597">
    <property type="entry name" value="Fido-like_dom_sf"/>
</dbReference>
<comment type="caution">
    <text evidence="2">The sequence shown here is derived from an EMBL/GenBank/DDBJ whole genome shotgun (WGS) entry which is preliminary data.</text>
</comment>
<accession>A0ABV5C855</accession>
<sequence>MGHQILLDLLQEEMKMGLKGGLYHQTQIKLAYNSNRIEGSRLSEEQTRYIFETNTINIEPEETASVDDIVETVNHFSCFDYMLTHARENLSEEMITEFHRILKRSTSDERKEWFRVGDYKTRPNVVGDMKTTAPGEVARAMTKLLASYHQKPSISLGDIVDFHHEFESIHPFQDGNGRVSRIIMFKECLKK</sequence>
<gene>
    <name evidence="2" type="ORF">ACE5LO_24875</name>
</gene>